<protein>
    <recommendedName>
        <fullName evidence="3">Protein AF1q</fullName>
    </recommendedName>
</protein>
<evidence type="ECO:0000313" key="1">
    <source>
        <dbReference type="EMBL" id="KFM76317.1"/>
    </source>
</evidence>
<evidence type="ECO:0000313" key="2">
    <source>
        <dbReference type="Proteomes" id="UP000054359"/>
    </source>
</evidence>
<dbReference type="OMA" id="FWREPIM"/>
<organism evidence="1 2">
    <name type="scientific">Stegodyphus mimosarum</name>
    <name type="common">African social velvet spider</name>
    <dbReference type="NCBI Taxonomy" id="407821"/>
    <lineage>
        <taxon>Eukaryota</taxon>
        <taxon>Metazoa</taxon>
        <taxon>Ecdysozoa</taxon>
        <taxon>Arthropoda</taxon>
        <taxon>Chelicerata</taxon>
        <taxon>Arachnida</taxon>
        <taxon>Araneae</taxon>
        <taxon>Araneomorphae</taxon>
        <taxon>Entelegynae</taxon>
        <taxon>Eresoidea</taxon>
        <taxon>Eresidae</taxon>
        <taxon>Stegodyphus</taxon>
    </lineage>
</organism>
<accession>A0A087UG28</accession>
<feature type="non-terminal residue" evidence="1">
    <location>
        <position position="69"/>
    </location>
</feature>
<sequence>MKMYPANEMLYEYFNPEEYNNFQFWREPIMEVTLDDFELHDVMDKDERVLSQYDSFLYWRDPIPDLDEL</sequence>
<evidence type="ECO:0008006" key="3">
    <source>
        <dbReference type="Google" id="ProtNLM"/>
    </source>
</evidence>
<gene>
    <name evidence="1" type="ORF">X975_15322</name>
</gene>
<dbReference type="Proteomes" id="UP000054359">
    <property type="component" value="Unassembled WGS sequence"/>
</dbReference>
<keyword evidence="2" id="KW-1185">Reference proteome</keyword>
<name>A0A087UG28_STEMI</name>
<dbReference type="OrthoDB" id="9991950at2759"/>
<dbReference type="EMBL" id="KK119652">
    <property type="protein sequence ID" value="KFM76317.1"/>
    <property type="molecule type" value="Genomic_DNA"/>
</dbReference>
<dbReference type="AlphaFoldDB" id="A0A087UG28"/>
<proteinExistence type="predicted"/>
<reference evidence="1 2" key="1">
    <citation type="submission" date="2013-11" db="EMBL/GenBank/DDBJ databases">
        <title>Genome sequencing of Stegodyphus mimosarum.</title>
        <authorList>
            <person name="Bechsgaard J."/>
        </authorList>
    </citation>
    <scope>NUCLEOTIDE SEQUENCE [LARGE SCALE GENOMIC DNA]</scope>
</reference>